<protein>
    <submittedName>
        <fullName evidence="1">Uncharacterized protein</fullName>
    </submittedName>
</protein>
<dbReference type="OrthoDB" id="6614503at2759"/>
<proteinExistence type="predicted"/>
<evidence type="ECO:0000313" key="2">
    <source>
        <dbReference type="Proteomes" id="UP000466442"/>
    </source>
</evidence>
<dbReference type="AlphaFoldDB" id="A0A6A4J4H3"/>
<dbReference type="EMBL" id="WIXP02000008">
    <property type="protein sequence ID" value="KAF6207110.1"/>
    <property type="molecule type" value="Genomic_DNA"/>
</dbReference>
<reference evidence="1" key="1">
    <citation type="journal article" date="2021" name="Mol. Ecol. Resour.">
        <title>Apolygus lucorum genome provides insights into omnivorousness and mesophyll feeding.</title>
        <authorList>
            <person name="Liu Y."/>
            <person name="Liu H."/>
            <person name="Wang H."/>
            <person name="Huang T."/>
            <person name="Liu B."/>
            <person name="Yang B."/>
            <person name="Yin L."/>
            <person name="Li B."/>
            <person name="Zhang Y."/>
            <person name="Zhang S."/>
            <person name="Jiang F."/>
            <person name="Zhang X."/>
            <person name="Ren Y."/>
            <person name="Wang B."/>
            <person name="Wang S."/>
            <person name="Lu Y."/>
            <person name="Wu K."/>
            <person name="Fan W."/>
            <person name="Wang G."/>
        </authorList>
    </citation>
    <scope>NUCLEOTIDE SEQUENCE</scope>
    <source>
        <strain evidence="1">12Hb</strain>
    </source>
</reference>
<sequence>MQPTSIRVWTCHVLLIRVAFAAECLSPNVRTVLWQNSDLYRSCWNDRDIAVLYARRLFQLILPTRVPSKMTHLVAHFKMCLEVVRDLATTKETHAMMVRPMADVIGGYLQSFAVPIANQEYYEGNLTYSTASQLNELLKGIKKILSSDGGKWTQPIRVLPSNEICPYQVIPPTPIENHCGELISSVDLRHKCTSEKELGRVSAKVPLPFLDDSHKPKSIAVPFRSKTLYNLHDRDSNNILIRYYTAASHCYTTHCGAQEGVTVEQHEFDRSFHDWLMKSIVPHLHDGNWYPAFGGVYRILKHMSHEGLAFPDHEDAGKLVIQGRCLHQEVMAKNSWFFVLCIVGFLLMFWLVVFVVRRMRRKGRRVRINEDKNIITYNYQCDSEHSDDLIKAIVRSIVGDSPANSSEETGVCSCQGSKESVCECNNCGCEESLQSPSGYGNTDT</sequence>
<dbReference type="Proteomes" id="UP000466442">
    <property type="component" value="Unassembled WGS sequence"/>
</dbReference>
<gene>
    <name evidence="1" type="ORF">GE061_018349</name>
</gene>
<evidence type="ECO:0000313" key="1">
    <source>
        <dbReference type="EMBL" id="KAF6207110.1"/>
    </source>
</evidence>
<organism evidence="1 2">
    <name type="scientific">Apolygus lucorum</name>
    <name type="common">Small green plant bug</name>
    <name type="synonym">Lygocoris lucorum</name>
    <dbReference type="NCBI Taxonomy" id="248454"/>
    <lineage>
        <taxon>Eukaryota</taxon>
        <taxon>Metazoa</taxon>
        <taxon>Ecdysozoa</taxon>
        <taxon>Arthropoda</taxon>
        <taxon>Hexapoda</taxon>
        <taxon>Insecta</taxon>
        <taxon>Pterygota</taxon>
        <taxon>Neoptera</taxon>
        <taxon>Paraneoptera</taxon>
        <taxon>Hemiptera</taxon>
        <taxon>Heteroptera</taxon>
        <taxon>Panheteroptera</taxon>
        <taxon>Cimicomorpha</taxon>
        <taxon>Miridae</taxon>
        <taxon>Mirini</taxon>
        <taxon>Apolygus</taxon>
    </lineage>
</organism>
<comment type="caution">
    <text evidence="1">The sequence shown here is derived from an EMBL/GenBank/DDBJ whole genome shotgun (WGS) entry which is preliminary data.</text>
</comment>
<keyword evidence="2" id="KW-1185">Reference proteome</keyword>
<accession>A0A6A4J4H3</accession>
<name>A0A6A4J4H3_APOLU</name>